<sequence>MNNISFLKHGLIIDAQGIRFSDSISYDFKPEHRNDFIENPYFHAKLVNATKKNESFLLKNRIELSNNDLKYINRIFDNNDIINIATALLVDETSTNDVFLIIQFSKIELVIEKDSISPSAELIYEVKKALSHYDPYYELLKVFNKYGFFLPKKIILGQKLYRMSDLTVDKNLAGFNHKNVEAKWMTSDDFSMSKFADILNEWRKYTNSYDLDLSYLKEKWIRSCLECEIDSLEVISCKELDPLYEIFDLPLRQEVESVLAINRQIEYTLGINDRIECNHRNNIKQKVLMAGTIQIDVNDPPYLYGVEFPVHFKSNNYQVFGKLITRNGNAINDVIVKFEYMKTHGFLIHVDNSKLPCKDPKIAWILIGIPADVGYFSTNTRKINILGSGDEPFELKEKENIYLNVLENLPQDSIIVSSFKYPFSNYEPNFTAEVQNYEGCKILINILCHNYEPSVNKKNDEISSNHHKRFKTNTSEYSIQWFILQDSGIVYSSIITFYLKQIGQKVYSETKSTTEFIESSIPQISEHLINVQPKTNTGRSNITIISGDKTGVERAALDAALDNDLNIDGWCLKNRSAEDGILSRKYTLKELNSNSFFERDEQNAKLADGILLIITPGTNFIHETILSIHQKKRIIIYLEDSYEKNENQISRIIEWIRNNYINKPFISGPITTE</sequence>
<evidence type="ECO:0000313" key="2">
    <source>
        <dbReference type="Proteomes" id="UP000789702"/>
    </source>
</evidence>
<protein>
    <submittedName>
        <fullName evidence="1">16672_t:CDS:1</fullName>
    </submittedName>
</protein>
<comment type="caution">
    <text evidence="1">The sequence shown here is derived from an EMBL/GenBank/DDBJ whole genome shotgun (WGS) entry which is preliminary data.</text>
</comment>
<dbReference type="EMBL" id="CAJVPU010002289">
    <property type="protein sequence ID" value="CAG8498548.1"/>
    <property type="molecule type" value="Genomic_DNA"/>
</dbReference>
<dbReference type="Proteomes" id="UP000789702">
    <property type="component" value="Unassembled WGS sequence"/>
</dbReference>
<name>A0ACA9KX28_9GLOM</name>
<evidence type="ECO:0000313" key="1">
    <source>
        <dbReference type="EMBL" id="CAG8498548.1"/>
    </source>
</evidence>
<gene>
    <name evidence="1" type="ORF">DHETER_LOCUS2898</name>
</gene>
<organism evidence="1 2">
    <name type="scientific">Dentiscutata heterogama</name>
    <dbReference type="NCBI Taxonomy" id="1316150"/>
    <lineage>
        <taxon>Eukaryota</taxon>
        <taxon>Fungi</taxon>
        <taxon>Fungi incertae sedis</taxon>
        <taxon>Mucoromycota</taxon>
        <taxon>Glomeromycotina</taxon>
        <taxon>Glomeromycetes</taxon>
        <taxon>Diversisporales</taxon>
        <taxon>Gigasporaceae</taxon>
        <taxon>Dentiscutata</taxon>
    </lineage>
</organism>
<accession>A0ACA9KX28</accession>
<keyword evidence="2" id="KW-1185">Reference proteome</keyword>
<proteinExistence type="predicted"/>
<reference evidence="1" key="1">
    <citation type="submission" date="2021-06" db="EMBL/GenBank/DDBJ databases">
        <authorList>
            <person name="Kallberg Y."/>
            <person name="Tangrot J."/>
            <person name="Rosling A."/>
        </authorList>
    </citation>
    <scope>NUCLEOTIDE SEQUENCE</scope>
    <source>
        <strain evidence="1">IL203A</strain>
    </source>
</reference>